<dbReference type="InterPro" id="IPR003788">
    <property type="entry name" value="NDUFAF7"/>
</dbReference>
<organism evidence="3">
    <name type="scientific">uncultured Thiotrichaceae bacterium</name>
    <dbReference type="NCBI Taxonomy" id="298394"/>
    <lineage>
        <taxon>Bacteria</taxon>
        <taxon>Pseudomonadati</taxon>
        <taxon>Pseudomonadota</taxon>
        <taxon>Gammaproteobacteria</taxon>
        <taxon>Thiotrichales</taxon>
        <taxon>Thiotrichaceae</taxon>
        <taxon>environmental samples</taxon>
    </lineage>
</organism>
<dbReference type="InterPro" id="IPR038375">
    <property type="entry name" value="NDUFAF7_sf"/>
</dbReference>
<dbReference type="InterPro" id="IPR029063">
    <property type="entry name" value="SAM-dependent_MTases_sf"/>
</dbReference>
<dbReference type="Pfam" id="PF02636">
    <property type="entry name" value="Methyltransf_28"/>
    <property type="match status" value="1"/>
</dbReference>
<evidence type="ECO:0000256" key="1">
    <source>
        <dbReference type="ARBA" id="ARBA00022603"/>
    </source>
</evidence>
<dbReference type="GO" id="GO:0035243">
    <property type="term" value="F:protein-arginine omega-N symmetric methyltransferase activity"/>
    <property type="evidence" value="ECO:0007669"/>
    <property type="project" value="TreeGrafter"/>
</dbReference>
<dbReference type="Gene3D" id="3.40.50.12710">
    <property type="match status" value="1"/>
</dbReference>
<evidence type="ECO:0000256" key="2">
    <source>
        <dbReference type="ARBA" id="ARBA00022679"/>
    </source>
</evidence>
<dbReference type="EMBL" id="CACVAY010000029">
    <property type="protein sequence ID" value="CAA6805944.1"/>
    <property type="molecule type" value="Genomic_DNA"/>
</dbReference>
<gene>
    <name evidence="3" type="ORF">HELGO_WM12074</name>
</gene>
<dbReference type="SUPFAM" id="SSF53335">
    <property type="entry name" value="S-adenosyl-L-methionine-dependent methyltransferases"/>
    <property type="match status" value="1"/>
</dbReference>
<proteinExistence type="predicted"/>
<name>A0A6S6SRR2_9GAMM</name>
<sequence length="390" mass="44236">MKISTPLPMPNDEAIQHSQYLQEKIINEIADHEGYIPFSRFMEMALYEPELGYYVAGKNKIGSQGDFVTAPDISPLFSQCMANQCIEVLNELLDGSILEFGAGNGNMAANILLHLEQNTSLPHTYLILDISPHLQAVQRETIERLAPHLLEKVHWITELPSHFNGIVLANEILDAMPVTLFEKTKDAYWTLGVSLDDNQQLTTQKRLASKDLRASLEQLKINTDSSSYISEHNPHIRPWLNSLYQMMDCGVVLLIDYGYTRSEYYHADRTMGTLICHYQQLVHDDYLWFPGLQDITANVDFTAVAEAADNAGLNVYGYTPQASFLIANHLETLLMQALENKADEQYALSQQTRTLTLPSEMGERFKIIGLTKQWDKSLQGFQLNNQLHKL</sequence>
<dbReference type="PANTHER" id="PTHR12049:SF7">
    <property type="entry name" value="PROTEIN ARGININE METHYLTRANSFERASE NDUFAF7, MITOCHONDRIAL"/>
    <property type="match status" value="1"/>
</dbReference>
<dbReference type="PANTHER" id="PTHR12049">
    <property type="entry name" value="PROTEIN ARGININE METHYLTRANSFERASE NDUFAF7, MITOCHONDRIAL"/>
    <property type="match status" value="1"/>
</dbReference>
<keyword evidence="1" id="KW-0489">Methyltransferase</keyword>
<reference evidence="3" key="1">
    <citation type="submission" date="2020-01" db="EMBL/GenBank/DDBJ databases">
        <authorList>
            <person name="Meier V. D."/>
            <person name="Meier V D."/>
        </authorList>
    </citation>
    <scope>NUCLEOTIDE SEQUENCE</scope>
    <source>
        <strain evidence="3">HLG_WM_MAG_07</strain>
    </source>
</reference>
<accession>A0A6S6SRR2</accession>
<protein>
    <submittedName>
        <fullName evidence="3">COG1565: Uncharacterized conserved protein</fullName>
    </submittedName>
</protein>
<keyword evidence="2" id="KW-0808">Transferase</keyword>
<evidence type="ECO:0000313" key="3">
    <source>
        <dbReference type="EMBL" id="CAA6805944.1"/>
    </source>
</evidence>
<dbReference type="GO" id="GO:0032259">
    <property type="term" value="P:methylation"/>
    <property type="evidence" value="ECO:0007669"/>
    <property type="project" value="UniProtKB-KW"/>
</dbReference>
<dbReference type="AlphaFoldDB" id="A0A6S6SRR2"/>